<dbReference type="SUPFAM" id="SSF57667">
    <property type="entry name" value="beta-beta-alpha zinc fingers"/>
    <property type="match status" value="2"/>
</dbReference>
<dbReference type="InterPro" id="IPR053031">
    <property type="entry name" value="Cuticle_assoc_protein"/>
</dbReference>
<keyword evidence="8" id="KW-1185">Reference proteome</keyword>
<proteinExistence type="predicted"/>
<dbReference type="SMART" id="SM00614">
    <property type="entry name" value="ZnF_BED"/>
    <property type="match status" value="2"/>
</dbReference>
<evidence type="ECO:0000256" key="1">
    <source>
        <dbReference type="ARBA" id="ARBA00022723"/>
    </source>
</evidence>
<accession>A0A3Q1IEY2</accession>
<feature type="region of interest" description="Disordered" evidence="5">
    <location>
        <begin position="219"/>
        <end position="241"/>
    </location>
</feature>
<evidence type="ECO:0000313" key="8">
    <source>
        <dbReference type="Proteomes" id="UP000265040"/>
    </source>
</evidence>
<dbReference type="STRING" id="64144.ENSATEP00000002976"/>
<reference evidence="7" key="2">
    <citation type="submission" date="2025-08" db="UniProtKB">
        <authorList>
            <consortium name="Ensembl"/>
        </authorList>
    </citation>
    <scope>IDENTIFICATION</scope>
</reference>
<evidence type="ECO:0000256" key="2">
    <source>
        <dbReference type="ARBA" id="ARBA00022771"/>
    </source>
</evidence>
<evidence type="ECO:0000313" key="7">
    <source>
        <dbReference type="Ensembl" id="ENSATEP00000002976.2"/>
    </source>
</evidence>
<dbReference type="Ensembl" id="ENSATET00000003005.2">
    <property type="protein sequence ID" value="ENSATEP00000002976.2"/>
    <property type="gene ID" value="ENSATEG00000002141.2"/>
</dbReference>
<dbReference type="FunCoup" id="A0A3Q1IEY2">
    <property type="interactions" value="2"/>
</dbReference>
<dbReference type="GO" id="GO:0008270">
    <property type="term" value="F:zinc ion binding"/>
    <property type="evidence" value="ECO:0007669"/>
    <property type="project" value="UniProtKB-KW"/>
</dbReference>
<dbReference type="GeneTree" id="ENSGT00940000174693"/>
<name>A0A3Q1IEY2_ANATE</name>
<keyword evidence="2 4" id="KW-0863">Zinc-finger</keyword>
<dbReference type="GO" id="GO:0005634">
    <property type="term" value="C:nucleus"/>
    <property type="evidence" value="ECO:0007669"/>
    <property type="project" value="TreeGrafter"/>
</dbReference>
<dbReference type="AlphaFoldDB" id="A0A3Q1IEY2"/>
<dbReference type="Proteomes" id="UP000265040">
    <property type="component" value="Chromosome 3"/>
</dbReference>
<dbReference type="PANTHER" id="PTHR34396">
    <property type="entry name" value="OS03G0264950 PROTEIN-RELATED"/>
    <property type="match status" value="1"/>
</dbReference>
<evidence type="ECO:0000256" key="4">
    <source>
        <dbReference type="PROSITE-ProRule" id="PRU00027"/>
    </source>
</evidence>
<dbReference type="PANTHER" id="PTHR34396:SF25">
    <property type="entry name" value="BOUNDARY ELEMENT ASSOCIATED FACTOR"/>
    <property type="match status" value="1"/>
</dbReference>
<keyword evidence="3" id="KW-0862">Zinc</keyword>
<feature type="domain" description="BED-type" evidence="6">
    <location>
        <begin position="158"/>
        <end position="211"/>
    </location>
</feature>
<evidence type="ECO:0000256" key="5">
    <source>
        <dbReference type="SAM" id="MobiDB-lite"/>
    </source>
</evidence>
<organism evidence="7 8">
    <name type="scientific">Anabas testudineus</name>
    <name type="common">Climbing perch</name>
    <name type="synonym">Anthias testudineus</name>
    <dbReference type="NCBI Taxonomy" id="64144"/>
    <lineage>
        <taxon>Eukaryota</taxon>
        <taxon>Metazoa</taxon>
        <taxon>Chordata</taxon>
        <taxon>Craniata</taxon>
        <taxon>Vertebrata</taxon>
        <taxon>Euteleostomi</taxon>
        <taxon>Actinopterygii</taxon>
        <taxon>Neopterygii</taxon>
        <taxon>Teleostei</taxon>
        <taxon>Neoteleostei</taxon>
        <taxon>Acanthomorphata</taxon>
        <taxon>Anabantaria</taxon>
        <taxon>Anabantiformes</taxon>
        <taxon>Anabantoidei</taxon>
        <taxon>Anabantidae</taxon>
        <taxon>Anabas</taxon>
    </lineage>
</organism>
<dbReference type="OrthoDB" id="1607513at2759"/>
<feature type="region of interest" description="Disordered" evidence="5">
    <location>
        <begin position="287"/>
        <end position="326"/>
    </location>
</feature>
<dbReference type="InterPro" id="IPR036236">
    <property type="entry name" value="Znf_C2H2_sf"/>
</dbReference>
<dbReference type="InParanoid" id="A0A3Q1IEY2"/>
<dbReference type="InterPro" id="IPR003656">
    <property type="entry name" value="Znf_BED"/>
</dbReference>
<dbReference type="Pfam" id="PF02892">
    <property type="entry name" value="zf-BED"/>
    <property type="match status" value="2"/>
</dbReference>
<evidence type="ECO:0000259" key="6">
    <source>
        <dbReference type="PROSITE" id="PS50808"/>
    </source>
</evidence>
<feature type="compositionally biased region" description="Polar residues" evidence="5">
    <location>
        <begin position="221"/>
        <end position="236"/>
    </location>
</feature>
<keyword evidence="1" id="KW-0479">Metal-binding</keyword>
<evidence type="ECO:0000256" key="3">
    <source>
        <dbReference type="ARBA" id="ARBA00022833"/>
    </source>
</evidence>
<reference evidence="7" key="3">
    <citation type="submission" date="2025-09" db="UniProtKB">
        <authorList>
            <consortium name="Ensembl"/>
        </authorList>
    </citation>
    <scope>IDENTIFICATION</scope>
</reference>
<dbReference type="GO" id="GO:0006357">
    <property type="term" value="P:regulation of transcription by RNA polymerase II"/>
    <property type="evidence" value="ECO:0007669"/>
    <property type="project" value="TreeGrafter"/>
</dbReference>
<feature type="domain" description="BED-type" evidence="6">
    <location>
        <begin position="14"/>
        <end position="66"/>
    </location>
</feature>
<dbReference type="GO" id="GO:1990837">
    <property type="term" value="F:sequence-specific double-stranded DNA binding"/>
    <property type="evidence" value="ECO:0007669"/>
    <property type="project" value="TreeGrafter"/>
</dbReference>
<gene>
    <name evidence="7" type="primary">CCDC102A</name>
</gene>
<dbReference type="PROSITE" id="PS50808">
    <property type="entry name" value="ZF_BED"/>
    <property type="match status" value="2"/>
</dbReference>
<reference evidence="7" key="1">
    <citation type="submission" date="2021-04" db="EMBL/GenBank/DDBJ databases">
        <authorList>
            <consortium name="Wellcome Sanger Institute Data Sharing"/>
        </authorList>
    </citation>
    <scope>NUCLEOTIDE SEQUENCE [LARGE SCALE GENOMIC DNA]</scope>
</reference>
<protein>
    <recommendedName>
        <fullName evidence="6">BED-type domain-containing protein</fullName>
    </recommendedName>
</protein>
<sequence>MLRVDKPKVRRDVRKRSVVWRFFSPIGSGSVRCLLCSEYQSKQCQGSTTAMLRHLRVKHPKEVGKKCKGLIPETTMAHPGSETDGEPICSETVGGTEERVFSVEVELEDGVSDSATTVDESHIISAINGTLEAAQEVSAEQMTNKETNNDSDVSHTGKKWSLIWRHFEHLESLEAARCRICKKKLQCFEGGSTSNLRRHMSSRHPEVFSRLLAEGRKHQLSKSALSSNTNGDTCTSRVHGREQIKLSEKRALRRERELIEALRRAQKEEAQALEHQRELLEKLRAADAREAAAEREKLESLRKAQQEEAKDLSRQREELQKEKAELQKKWEELQQERDGLLSQ</sequence>